<keyword evidence="9" id="KW-0406">Ion transport</keyword>
<dbReference type="Pfam" id="PF22461">
    <property type="entry name" value="SLBB_2"/>
    <property type="match status" value="1"/>
</dbReference>
<keyword evidence="14" id="KW-0449">Lipoprotein</keyword>
<accession>A0ABW5M8W7</accession>
<evidence type="ECO:0000256" key="16">
    <source>
        <dbReference type="SAM" id="Phobius"/>
    </source>
</evidence>
<evidence type="ECO:0000259" key="19">
    <source>
        <dbReference type="Pfam" id="PF22461"/>
    </source>
</evidence>
<feature type="domain" description="Polysaccharide export protein N-terminal" evidence="17">
    <location>
        <begin position="128"/>
        <end position="190"/>
    </location>
</feature>
<dbReference type="PANTHER" id="PTHR33619:SF3">
    <property type="entry name" value="POLYSACCHARIDE EXPORT PROTEIN GFCE-RELATED"/>
    <property type="match status" value="1"/>
</dbReference>
<dbReference type="InterPro" id="IPR019554">
    <property type="entry name" value="Soluble_ligand-bd"/>
</dbReference>
<evidence type="ECO:0000256" key="15">
    <source>
        <dbReference type="SAM" id="MobiDB-lite"/>
    </source>
</evidence>
<evidence type="ECO:0000256" key="12">
    <source>
        <dbReference type="ARBA" id="ARBA00023139"/>
    </source>
</evidence>
<keyword evidence="13" id="KW-0998">Cell outer membrane</keyword>
<feature type="domain" description="Soluble ligand binding" evidence="18">
    <location>
        <begin position="300"/>
        <end position="344"/>
    </location>
</feature>
<keyword evidence="6 16" id="KW-0812">Transmembrane</keyword>
<keyword evidence="3" id="KW-0813">Transport</keyword>
<organism evidence="20 21">
    <name type="scientific">Spirosoma soli</name>
    <dbReference type="NCBI Taxonomy" id="1770529"/>
    <lineage>
        <taxon>Bacteria</taxon>
        <taxon>Pseudomonadati</taxon>
        <taxon>Bacteroidota</taxon>
        <taxon>Cytophagia</taxon>
        <taxon>Cytophagales</taxon>
        <taxon>Cytophagaceae</taxon>
        <taxon>Spirosoma</taxon>
    </lineage>
</organism>
<keyword evidence="11 16" id="KW-0472">Membrane</keyword>
<feature type="domain" description="Soluble ligand binding" evidence="18">
    <location>
        <begin position="215"/>
        <end position="261"/>
    </location>
</feature>
<evidence type="ECO:0000256" key="9">
    <source>
        <dbReference type="ARBA" id="ARBA00023065"/>
    </source>
</evidence>
<keyword evidence="16" id="KW-1133">Transmembrane helix</keyword>
<keyword evidence="10" id="KW-0626">Porin</keyword>
<evidence type="ECO:0000259" key="18">
    <source>
        <dbReference type="Pfam" id="PF10531"/>
    </source>
</evidence>
<evidence type="ECO:0000256" key="6">
    <source>
        <dbReference type="ARBA" id="ARBA00022692"/>
    </source>
</evidence>
<dbReference type="Pfam" id="PF10531">
    <property type="entry name" value="SLBB"/>
    <property type="match status" value="5"/>
</dbReference>
<evidence type="ECO:0000256" key="10">
    <source>
        <dbReference type="ARBA" id="ARBA00023114"/>
    </source>
</evidence>
<dbReference type="InterPro" id="IPR054765">
    <property type="entry name" value="SLBB_dom"/>
</dbReference>
<evidence type="ECO:0000256" key="11">
    <source>
        <dbReference type="ARBA" id="ARBA00023136"/>
    </source>
</evidence>
<keyword evidence="12" id="KW-0564">Palmitate</keyword>
<feature type="compositionally biased region" description="Polar residues" evidence="15">
    <location>
        <begin position="63"/>
        <end position="75"/>
    </location>
</feature>
<evidence type="ECO:0000256" key="2">
    <source>
        <dbReference type="ARBA" id="ARBA00009450"/>
    </source>
</evidence>
<evidence type="ECO:0000256" key="13">
    <source>
        <dbReference type="ARBA" id="ARBA00023237"/>
    </source>
</evidence>
<feature type="domain" description="Soluble ligand binding" evidence="18">
    <location>
        <begin position="382"/>
        <end position="427"/>
    </location>
</feature>
<sequence>MGCLWCQPALAQKVENLTEQQVQQFVQQAQASGMTEAQIEELARTRGFTTTDIASMRKRIGQLATSTTKPTQLQPTEVDRVREQPATPVPPHSSPATASHNTQERAVFGASLFTNANLTFEPNLRIPTPRHYIIGPEDELIIDIFGNAQQTYRPKVSPEGSIRIENLSPIYVNGLSIEQAEQRITARLRLLYQGIGTTGSGVHAQLTLGSVRSIKVTLLGQVVRPGTYTLSSLASVFNALYAAGGPSPDRGSFRDIRVYRANRLVRTLDMYDFLLRADQKDNIRLQDQDIIFVDHYDTRVELAGQVRQPGLYEVRKGETLRHVITFAGGFADRAYTASIQLRRNTSTEQQLITIANAEISNFLPKAGDRYNIGAVLDRLDNKVSINGAVFRPGDYALQKNLTIRQLIKSAEGLREDAFLNRATIRRLRENLDPELISVDLGKLFRNETPDVTLQRDDVVQISTVSELRQKRTVSIRGAVNQAGTFDFADSMTVANLVVLAGGFSDAAIASRMEIARRVKQDTAGLRTGQNVRLITFSIDNNLRLNSTDAQLTLQPFDEVFVRESPRYEVQKAATIAGEVPYPGPYAIRTKSDRITDLIVRAGGLMPDAYLPAARFTRKGEVVSVSIKKIMNDPAAAGNLLLEDGDVLTIPRRAELVRVRGEVLNPATVEFDPAKSFRDYISEAGGFTQKAVKYKVYAVAANGKIKATHSFLGLKTYPKPEPGMEIVIPAQPIKEQSRLSSTERVAVLSVVASGAAVVLTALRLFIN</sequence>
<keyword evidence="21" id="KW-1185">Reference proteome</keyword>
<dbReference type="SUPFAM" id="SSF142984">
    <property type="entry name" value="Nqo1 middle domain-like"/>
    <property type="match status" value="1"/>
</dbReference>
<comment type="similarity">
    <text evidence="2">Belongs to the BexD/CtrA/VexA family.</text>
</comment>
<evidence type="ECO:0000313" key="21">
    <source>
        <dbReference type="Proteomes" id="UP001597469"/>
    </source>
</evidence>
<dbReference type="PANTHER" id="PTHR33619">
    <property type="entry name" value="POLYSACCHARIDE EXPORT PROTEIN GFCE-RELATED"/>
    <property type="match status" value="1"/>
</dbReference>
<evidence type="ECO:0000256" key="3">
    <source>
        <dbReference type="ARBA" id="ARBA00022448"/>
    </source>
</evidence>
<comment type="subcellular location">
    <subcellularLocation>
        <location evidence="1">Cell outer membrane</location>
        <topology evidence="1">Multi-pass membrane protein</topology>
    </subcellularLocation>
</comment>
<keyword evidence="4" id="KW-1134">Transmembrane beta strand</keyword>
<keyword evidence="5" id="KW-0762">Sugar transport</keyword>
<feature type="transmembrane region" description="Helical" evidence="16">
    <location>
        <begin position="744"/>
        <end position="765"/>
    </location>
</feature>
<comment type="caution">
    <text evidence="20">The sequence shown here is derived from an EMBL/GenBank/DDBJ whole genome shotgun (WGS) entry which is preliminary data.</text>
</comment>
<evidence type="ECO:0000259" key="17">
    <source>
        <dbReference type="Pfam" id="PF02563"/>
    </source>
</evidence>
<dbReference type="EMBL" id="JBHULN010000018">
    <property type="protein sequence ID" value="MFD2573455.1"/>
    <property type="molecule type" value="Genomic_DNA"/>
</dbReference>
<dbReference type="InterPro" id="IPR049712">
    <property type="entry name" value="Poly_export"/>
</dbReference>
<dbReference type="Proteomes" id="UP001597469">
    <property type="component" value="Unassembled WGS sequence"/>
</dbReference>
<proteinExistence type="inferred from homology"/>
<dbReference type="InterPro" id="IPR003715">
    <property type="entry name" value="Poly_export_N"/>
</dbReference>
<dbReference type="Pfam" id="PF02563">
    <property type="entry name" value="Poly_export"/>
    <property type="match status" value="1"/>
</dbReference>
<name>A0ABW5M8W7_9BACT</name>
<evidence type="ECO:0000313" key="20">
    <source>
        <dbReference type="EMBL" id="MFD2573455.1"/>
    </source>
</evidence>
<reference evidence="21" key="1">
    <citation type="journal article" date="2019" name="Int. J. Syst. Evol. Microbiol.">
        <title>The Global Catalogue of Microorganisms (GCM) 10K type strain sequencing project: providing services to taxonomists for standard genome sequencing and annotation.</title>
        <authorList>
            <consortium name="The Broad Institute Genomics Platform"/>
            <consortium name="The Broad Institute Genome Sequencing Center for Infectious Disease"/>
            <person name="Wu L."/>
            <person name="Ma J."/>
        </authorList>
    </citation>
    <scope>NUCLEOTIDE SEQUENCE [LARGE SCALE GENOMIC DNA]</scope>
    <source>
        <strain evidence="21">KCTC 42805</strain>
    </source>
</reference>
<feature type="region of interest" description="Disordered" evidence="15">
    <location>
        <begin position="62"/>
        <end position="101"/>
    </location>
</feature>
<evidence type="ECO:0000256" key="5">
    <source>
        <dbReference type="ARBA" id="ARBA00022597"/>
    </source>
</evidence>
<evidence type="ECO:0000256" key="8">
    <source>
        <dbReference type="ARBA" id="ARBA00023047"/>
    </source>
</evidence>
<keyword evidence="7" id="KW-0732">Signal</keyword>
<feature type="domain" description="Soluble ligand binding" evidence="18">
    <location>
        <begin position="656"/>
        <end position="702"/>
    </location>
</feature>
<feature type="domain" description="Soluble ligand binding" evidence="18">
    <location>
        <begin position="473"/>
        <end position="519"/>
    </location>
</feature>
<dbReference type="Gene3D" id="3.10.560.10">
    <property type="entry name" value="Outer membrane lipoprotein wza domain like"/>
    <property type="match status" value="6"/>
</dbReference>
<gene>
    <name evidence="20" type="ORF">ACFSUS_22640</name>
</gene>
<evidence type="ECO:0000256" key="14">
    <source>
        <dbReference type="ARBA" id="ARBA00023288"/>
    </source>
</evidence>
<feature type="domain" description="SLBB" evidence="19">
    <location>
        <begin position="573"/>
        <end position="648"/>
    </location>
</feature>
<evidence type="ECO:0000256" key="4">
    <source>
        <dbReference type="ARBA" id="ARBA00022452"/>
    </source>
</evidence>
<protein>
    <submittedName>
        <fullName evidence="20">SLBB domain-containing protein</fullName>
    </submittedName>
</protein>
<evidence type="ECO:0000256" key="1">
    <source>
        <dbReference type="ARBA" id="ARBA00004571"/>
    </source>
</evidence>
<evidence type="ECO:0000256" key="7">
    <source>
        <dbReference type="ARBA" id="ARBA00022729"/>
    </source>
</evidence>
<keyword evidence="8" id="KW-0625">Polysaccharide transport</keyword>